<evidence type="ECO:0000313" key="3">
    <source>
        <dbReference type="EMBL" id="KTC94659.1"/>
    </source>
</evidence>
<dbReference type="RefSeq" id="WP_058527895.1">
    <property type="nucleotide sequence ID" value="NZ_CAAAHY010000005.1"/>
</dbReference>
<dbReference type="Pfam" id="PF00657">
    <property type="entry name" value="Lipase_GDSL"/>
    <property type="match status" value="1"/>
</dbReference>
<comment type="similarity">
    <text evidence="1">Belongs to the 'GDSL' lipolytic enzyme family.</text>
</comment>
<dbReference type="AlphaFoldDB" id="A0A0W0TGH1"/>
<gene>
    <name evidence="3" type="ORF">Lery_2826</name>
</gene>
<dbReference type="PATRIC" id="fig|448.7.peg.2969"/>
<evidence type="ECO:0000256" key="2">
    <source>
        <dbReference type="SAM" id="SignalP"/>
    </source>
</evidence>
<dbReference type="Gene3D" id="3.40.50.1110">
    <property type="entry name" value="SGNH hydrolase"/>
    <property type="match status" value="1"/>
</dbReference>
<keyword evidence="2" id="KW-0732">Signal</keyword>
<feature type="chain" id="PRO_5006913001" evidence="2">
    <location>
        <begin position="20"/>
        <end position="358"/>
    </location>
</feature>
<keyword evidence="4" id="KW-1185">Reference proteome</keyword>
<evidence type="ECO:0000256" key="1">
    <source>
        <dbReference type="ARBA" id="ARBA00008668"/>
    </source>
</evidence>
<dbReference type="STRING" id="448.Lery_2826"/>
<reference evidence="3 4" key="1">
    <citation type="submission" date="2015-11" db="EMBL/GenBank/DDBJ databases">
        <title>Genomic analysis of 38 Legionella species identifies large and diverse effector repertoires.</title>
        <authorList>
            <person name="Burstein D."/>
            <person name="Amaro F."/>
            <person name="Zusman T."/>
            <person name="Lifshitz Z."/>
            <person name="Cohen O."/>
            <person name="Gilbert J.A."/>
            <person name="Pupko T."/>
            <person name="Shuman H.A."/>
            <person name="Segal G."/>
        </authorList>
    </citation>
    <scope>NUCLEOTIDE SEQUENCE [LARGE SCALE GENOMIC DNA]</scope>
    <source>
        <strain evidence="3 4">SE-32A-C8</strain>
    </source>
</reference>
<organism evidence="3 4">
    <name type="scientific">Legionella erythra</name>
    <dbReference type="NCBI Taxonomy" id="448"/>
    <lineage>
        <taxon>Bacteria</taxon>
        <taxon>Pseudomonadati</taxon>
        <taxon>Pseudomonadota</taxon>
        <taxon>Gammaproteobacteria</taxon>
        <taxon>Legionellales</taxon>
        <taxon>Legionellaceae</taxon>
        <taxon>Legionella</taxon>
    </lineage>
</organism>
<dbReference type="SUPFAM" id="SSF52266">
    <property type="entry name" value="SGNH hydrolase"/>
    <property type="match status" value="1"/>
</dbReference>
<sequence>MKKIASIVASILLSFSSHALNNRFDTMVILGDSMSDNGNIYRFLWHYLPASPPYYEGRFSNGPLWIEYLYQHYFPADYTIGFQDYAVGGAGAVLSYKENLPFTLTFEVDNYLYWHTYGHKETTLYTLWIGANNYLNGPTNVEPLTDGVVAAIGSAAERLISYGGNKFLIVNLPDIGHAPFAKENNNGALLTQLTLTHNRKLKDEVERLKAKYQDVIFIYFDIYSYFVEATQHANDYGLTNTEEPCYLGGYTGWVKALMPDEATLYENMQKRYPKLTEEQRLMINSNPELHEAMLTDYLHALLPARLQDEPLQCDGYLFWDRVHPTTTVHRFIADKVKALIDDAGLLAVLPDNKMKKAS</sequence>
<name>A0A0W0TGH1_LEGER</name>
<feature type="signal peptide" evidence="2">
    <location>
        <begin position="1"/>
        <end position="19"/>
    </location>
</feature>
<dbReference type="InterPro" id="IPR036514">
    <property type="entry name" value="SGNH_hydro_sf"/>
</dbReference>
<protein>
    <submittedName>
        <fullName evidence="3">Lysophospholipase A</fullName>
    </submittedName>
</protein>
<dbReference type="GO" id="GO:0016788">
    <property type="term" value="F:hydrolase activity, acting on ester bonds"/>
    <property type="evidence" value="ECO:0007669"/>
    <property type="project" value="InterPro"/>
</dbReference>
<dbReference type="Proteomes" id="UP000054773">
    <property type="component" value="Unassembled WGS sequence"/>
</dbReference>
<dbReference type="EMBL" id="LNYA01000034">
    <property type="protein sequence ID" value="KTC94659.1"/>
    <property type="molecule type" value="Genomic_DNA"/>
</dbReference>
<dbReference type="CDD" id="cd01846">
    <property type="entry name" value="fatty_acyltransferase_like"/>
    <property type="match status" value="1"/>
</dbReference>
<dbReference type="OrthoDB" id="5292073at2"/>
<proteinExistence type="inferred from homology"/>
<dbReference type="InterPro" id="IPR001087">
    <property type="entry name" value="GDSL"/>
</dbReference>
<evidence type="ECO:0000313" key="4">
    <source>
        <dbReference type="Proteomes" id="UP000054773"/>
    </source>
</evidence>
<dbReference type="PANTHER" id="PTHR22835">
    <property type="entry name" value="ZINC FINGER FYVE DOMAIN CONTAINING PROTEIN"/>
    <property type="match status" value="1"/>
</dbReference>
<comment type="caution">
    <text evidence="3">The sequence shown here is derived from an EMBL/GenBank/DDBJ whole genome shotgun (WGS) entry which is preliminary data.</text>
</comment>
<dbReference type="PANTHER" id="PTHR22835:SF659">
    <property type="entry name" value="GDSL LIPASE_ACYLHYDROLASE, PUTATIVE (AFU_ORTHOLOGUE AFUA_2G00510)-RELATED"/>
    <property type="match status" value="1"/>
</dbReference>
<accession>A0A0W0TGH1</accession>